<dbReference type="Pfam" id="PF08239">
    <property type="entry name" value="SH3_3"/>
    <property type="match status" value="1"/>
</dbReference>
<dbReference type="Gene3D" id="2.30.30.40">
    <property type="entry name" value="SH3 Domains"/>
    <property type="match status" value="1"/>
</dbReference>
<proteinExistence type="predicted"/>
<evidence type="ECO:0000313" key="4">
    <source>
        <dbReference type="Proteomes" id="UP001601303"/>
    </source>
</evidence>
<reference evidence="3 4" key="1">
    <citation type="submission" date="2024-10" db="EMBL/GenBank/DDBJ databases">
        <title>The Natural Products Discovery Center: Release of the First 8490 Sequenced Strains for Exploring Actinobacteria Biosynthetic Diversity.</title>
        <authorList>
            <person name="Kalkreuter E."/>
            <person name="Kautsar S.A."/>
            <person name="Yang D."/>
            <person name="Bader C.D."/>
            <person name="Teijaro C.N."/>
            <person name="Fluegel L."/>
            <person name="Davis C.M."/>
            <person name="Simpson J.R."/>
            <person name="Lauterbach L."/>
            <person name="Steele A.D."/>
            <person name="Gui C."/>
            <person name="Meng S."/>
            <person name="Li G."/>
            <person name="Viehrig K."/>
            <person name="Ye F."/>
            <person name="Su P."/>
            <person name="Kiefer A.F."/>
            <person name="Nichols A."/>
            <person name="Cepeda A.J."/>
            <person name="Yan W."/>
            <person name="Fan B."/>
            <person name="Jiang Y."/>
            <person name="Adhikari A."/>
            <person name="Zheng C.-J."/>
            <person name="Schuster L."/>
            <person name="Cowan T.M."/>
            <person name="Smanski M.J."/>
            <person name="Chevrette M.G."/>
            <person name="De Carvalho L.P.S."/>
            <person name="Shen B."/>
        </authorList>
    </citation>
    <scope>NUCLEOTIDE SEQUENCE [LARGE SCALE GENOMIC DNA]</scope>
    <source>
        <strain evidence="3 4">NPDC006488</strain>
    </source>
</reference>
<keyword evidence="1" id="KW-0732">Signal</keyword>
<accession>A0ABW6LYG0</accession>
<dbReference type="SMART" id="SM00287">
    <property type="entry name" value="SH3b"/>
    <property type="match status" value="1"/>
</dbReference>
<keyword evidence="4" id="KW-1185">Reference proteome</keyword>
<feature type="chain" id="PRO_5046362599" evidence="1">
    <location>
        <begin position="27"/>
        <end position="125"/>
    </location>
</feature>
<sequence>MIGRTLRNGLVAALAAVALFPAAAVAAPAGHSAPHPTRHHVTRHHVAAHAWGNVTTRRYTRLNVRSGPGTGYRIVGTRPVGRVLPIVCKTHGSGVFGNHRWYKLPHHEGYVSAHYVRNHSAVRWC</sequence>
<evidence type="ECO:0000259" key="2">
    <source>
        <dbReference type="SMART" id="SM00287"/>
    </source>
</evidence>
<dbReference type="InterPro" id="IPR003646">
    <property type="entry name" value="SH3-like_bac-type"/>
</dbReference>
<dbReference type="Proteomes" id="UP001601303">
    <property type="component" value="Unassembled WGS sequence"/>
</dbReference>
<protein>
    <submittedName>
        <fullName evidence="3">SH3 domain-containing protein</fullName>
    </submittedName>
</protein>
<organism evidence="3 4">
    <name type="scientific">Streptomyces hokutonensis</name>
    <dbReference type="NCBI Taxonomy" id="1306990"/>
    <lineage>
        <taxon>Bacteria</taxon>
        <taxon>Bacillati</taxon>
        <taxon>Actinomycetota</taxon>
        <taxon>Actinomycetes</taxon>
        <taxon>Kitasatosporales</taxon>
        <taxon>Streptomycetaceae</taxon>
        <taxon>Streptomyces</taxon>
    </lineage>
</organism>
<name>A0ABW6LYG0_9ACTN</name>
<feature type="signal peptide" evidence="1">
    <location>
        <begin position="1"/>
        <end position="26"/>
    </location>
</feature>
<comment type="caution">
    <text evidence="3">The sequence shown here is derived from an EMBL/GenBank/DDBJ whole genome shotgun (WGS) entry which is preliminary data.</text>
</comment>
<dbReference type="RefSeq" id="WP_388104652.1">
    <property type="nucleotide sequence ID" value="NZ_JBIAHM010000003.1"/>
</dbReference>
<evidence type="ECO:0000313" key="3">
    <source>
        <dbReference type="EMBL" id="MFE9598936.1"/>
    </source>
</evidence>
<dbReference type="EMBL" id="JBIAHM010000003">
    <property type="protein sequence ID" value="MFE9598936.1"/>
    <property type="molecule type" value="Genomic_DNA"/>
</dbReference>
<feature type="domain" description="SH3b" evidence="2">
    <location>
        <begin position="54"/>
        <end position="120"/>
    </location>
</feature>
<gene>
    <name evidence="3" type="ORF">ACFYNQ_10170</name>
</gene>
<evidence type="ECO:0000256" key="1">
    <source>
        <dbReference type="SAM" id="SignalP"/>
    </source>
</evidence>